<reference evidence="2 3" key="1">
    <citation type="journal article" date="2016" name="Nat. Commun.">
        <title>Thousands of microbial genomes shed light on interconnected biogeochemical processes in an aquifer system.</title>
        <authorList>
            <person name="Anantharaman K."/>
            <person name="Brown C.T."/>
            <person name="Hug L.A."/>
            <person name="Sharon I."/>
            <person name="Castelle C.J."/>
            <person name="Probst A.J."/>
            <person name="Thomas B.C."/>
            <person name="Singh A."/>
            <person name="Wilkins M.J."/>
            <person name="Karaoz U."/>
            <person name="Brodie E.L."/>
            <person name="Williams K.H."/>
            <person name="Hubbard S.S."/>
            <person name="Banfield J.F."/>
        </authorList>
    </citation>
    <scope>NUCLEOTIDE SEQUENCE [LARGE SCALE GENOMIC DNA]</scope>
</reference>
<evidence type="ECO:0000313" key="2">
    <source>
        <dbReference type="EMBL" id="OGY08119.1"/>
    </source>
</evidence>
<dbReference type="EMBL" id="MHBW01000031">
    <property type="protein sequence ID" value="OGY08119.1"/>
    <property type="molecule type" value="Genomic_DNA"/>
</dbReference>
<evidence type="ECO:0008006" key="4">
    <source>
        <dbReference type="Google" id="ProtNLM"/>
    </source>
</evidence>
<evidence type="ECO:0000256" key="1">
    <source>
        <dbReference type="SAM" id="SignalP"/>
    </source>
</evidence>
<feature type="chain" id="PRO_5009580974" description="Transglycosylase SLT domain-containing protein" evidence="1">
    <location>
        <begin position="25"/>
        <end position="357"/>
    </location>
</feature>
<feature type="signal peptide" evidence="1">
    <location>
        <begin position="1"/>
        <end position="24"/>
    </location>
</feature>
<comment type="caution">
    <text evidence="2">The sequence shown here is derived from an EMBL/GenBank/DDBJ whole genome shotgun (WGS) entry which is preliminary data.</text>
</comment>
<name>A0A1G1UYA1_9BACT</name>
<protein>
    <recommendedName>
        <fullName evidence="4">Transglycosylase SLT domain-containing protein</fullName>
    </recommendedName>
</protein>
<sequence>MIRFLSFLSLLPFFLILFTQTTHAADTTPDSYGTEKGQQLFSPENAQKLIPYKGDSPTIADFGKSAEFFRDSTNAYAPTPSPQAQFENFFNALRGLFDEVFARLFSGGIPFFGTIYTNGTNAPKLTETEETKNEFNRGVDEYIDSLNPFNANPFRITSGIASAFNMQSENLKGIINSAAEATEVPAPLLLAISQTEAPGAFSYTDEDVKFFSTDNWWAGSPYDTLKKGYCYNTCSDPSLGCPNNDVRGATQFEAATWRSLINDNASRGLVGIQSVLQSKFGLNKTITADDRCNVAAAFVGTAVKIKRDAGATPAWDEPTIRKVAGAYCGTCNPSRACGPDYCGTVWRLFKSYSSQSQ</sequence>
<gene>
    <name evidence="2" type="ORF">A2782_03855</name>
</gene>
<evidence type="ECO:0000313" key="3">
    <source>
        <dbReference type="Proteomes" id="UP000177967"/>
    </source>
</evidence>
<organism evidence="2 3">
    <name type="scientific">Candidatus Blackburnbacteria bacterium RIFCSPHIGHO2_01_FULL_43_15b</name>
    <dbReference type="NCBI Taxonomy" id="1797513"/>
    <lineage>
        <taxon>Bacteria</taxon>
        <taxon>Candidatus Blackburniibacteriota</taxon>
    </lineage>
</organism>
<dbReference type="Proteomes" id="UP000177967">
    <property type="component" value="Unassembled WGS sequence"/>
</dbReference>
<proteinExistence type="predicted"/>
<keyword evidence="1" id="KW-0732">Signal</keyword>
<dbReference type="AlphaFoldDB" id="A0A1G1UYA1"/>
<dbReference type="STRING" id="1797513.A2782_03855"/>
<accession>A0A1G1UYA1</accession>